<dbReference type="Proteomes" id="UP001148662">
    <property type="component" value="Unassembled WGS sequence"/>
</dbReference>
<organism evidence="1 2">
    <name type="scientific">Phlebia brevispora</name>
    <dbReference type="NCBI Taxonomy" id="194682"/>
    <lineage>
        <taxon>Eukaryota</taxon>
        <taxon>Fungi</taxon>
        <taxon>Dikarya</taxon>
        <taxon>Basidiomycota</taxon>
        <taxon>Agaricomycotina</taxon>
        <taxon>Agaricomycetes</taxon>
        <taxon>Polyporales</taxon>
        <taxon>Meruliaceae</taxon>
        <taxon>Phlebia</taxon>
    </lineage>
</organism>
<reference evidence="1" key="1">
    <citation type="submission" date="2022-07" db="EMBL/GenBank/DDBJ databases">
        <title>Genome Sequence of Phlebia brevispora.</title>
        <authorList>
            <person name="Buettner E."/>
        </authorList>
    </citation>
    <scope>NUCLEOTIDE SEQUENCE</scope>
    <source>
        <strain evidence="1">MPL23</strain>
    </source>
</reference>
<comment type="caution">
    <text evidence="1">The sequence shown here is derived from an EMBL/GenBank/DDBJ whole genome shotgun (WGS) entry which is preliminary data.</text>
</comment>
<accession>A0ACC1T2N3</accession>
<name>A0ACC1T2N3_9APHY</name>
<protein>
    <submittedName>
        <fullName evidence="1">Uncharacterized protein</fullName>
    </submittedName>
</protein>
<gene>
    <name evidence="1" type="ORF">NM688_g4425</name>
</gene>
<keyword evidence="2" id="KW-1185">Reference proteome</keyword>
<evidence type="ECO:0000313" key="1">
    <source>
        <dbReference type="EMBL" id="KAJ3551929.1"/>
    </source>
</evidence>
<sequence>MPPPRTFIVGGSSASAPYSPFEDDDDICPVCDGECTCRSKAGPSTSRPVLSAPSSSLPSPPLPQKQRQTQQAASYPLKIKLTVPPNLRFRKYSSDDDDDAGADSESTSDEGADDEDDGNEEDDEAESDNEPEALTEIEDDDPIANNSDGKLGVSFGGVPTGWSEDEESSFDADVFFAALDDSSDSCSSPPALRNDAFFSDCDSDVNASFSADEEDALLLMNVAPSVHVRRTAGEFEVGVELDGLSFGWDGQLVLPPHLSDVNSLDLELYNGSTESDVDMTMSDGGSSTEDQGEWAALDALALEETDGETTEDELVDSDGLPNPRAMMLFRWPPAVSAIDPASTMSPSSPTPASIPANATHTTRIALASISAQRGSPAPTPADILAGKVSMDDLDDIEINDVRHHDEEIYTTRTSRQTPGVPMMGQFLADPGSYRKHAVIDGRNDAIPTPFPRSRIMHAKPRSVFSQPTTDSHELSTDAEGHDRHAQDSNVLALSQPSSAEDFSSQSQVPTSEDPSSTEAIDLDDVLDAAFMDSDPMLSEPDTPVQEPWVEPKTLNRWDRIPVATFRRTRETSLLEGTASDTGLGSKYAGMNTFVHNDMLGTPKMRGGKKGPSKRPKGKKNMLIISPVLLPVRDGEHTPTNGSPSAYGPIHRQSHPRYEKSRKELRKEKAMMKRKMAGKNVYSTQRHQHHHRHHPNMKTRGTNSMQRTSDVKRVRGCLTQFNTFLAATIHDSCTAQPKSAPLACNLRSSRFLLVLAPEPHSVAPVSHPITERIAVMEPFEDENPFDTDVDRLQSETSSNSKVNLSEPASPPTNPSQTLSPSPTSPKNRPPFPSSGSHRVPQTYKTDFCCIRDRWLHSGEDVEILITDAQKTSLNATSPYITYAIQSGTAQAYHRYSEFESLRSNLVKLYPTLIIPPIPSKQTIGEYAVKQGKAKEDAAMIARRKRMLQTFLNRIARHPILSNEHVFHRFLDGEVSWTEVLHSPPISMLPKNILKAPSHNPTDVSTAIAYAVLPSPSASQPLRRPDQRFLDSEVFTNKFATHLGGPMEKTTRRTMKRWSDFAQDHAELGAALNGFSLNEVGPLSTAIERTGQAIDTTYMSSTRLLQELEQNWAEPLNEYSQFAQIIKKLLVYRHQKHVQYEMTQESLDAKREQLEQLEKSEREARRLEEALGRGRGDSSASISSEPNLNGQSESRETTNAGANPSEPDLEPSERLAEEQSAYLPPHPGPNPVRRRAPGMGFFNALSYTLHGMMDVDPETARRNSISKTRETISQLEDALHLTTQDLKYSSSTIQADLDRFQRQKVADLREMAISMARSHRDWCKKNLEAWEEAKKDIAKIPNHPNKLPEDTTAPAAAVNGRRDSTATINGR</sequence>
<dbReference type="EMBL" id="JANHOG010000730">
    <property type="protein sequence ID" value="KAJ3551929.1"/>
    <property type="molecule type" value="Genomic_DNA"/>
</dbReference>
<proteinExistence type="predicted"/>
<evidence type="ECO:0000313" key="2">
    <source>
        <dbReference type="Proteomes" id="UP001148662"/>
    </source>
</evidence>